<name>A0AAF0TAG2_SOLVR</name>
<dbReference type="InterPro" id="IPR029454">
    <property type="entry name" value="ODR-4-like"/>
</dbReference>
<dbReference type="PANTHER" id="PTHR33966">
    <property type="entry name" value="PROTEIN ODR-4 HOMOLOG"/>
    <property type="match status" value="1"/>
</dbReference>
<feature type="transmembrane region" description="Helical" evidence="6">
    <location>
        <begin position="489"/>
        <end position="514"/>
    </location>
</feature>
<reference evidence="7" key="1">
    <citation type="submission" date="2023-08" db="EMBL/GenBank/DDBJ databases">
        <title>A de novo genome assembly of Solanum verrucosum Schlechtendal, a Mexican diploid species geographically isolated from the other diploid A-genome species in potato relatives.</title>
        <authorList>
            <person name="Hosaka K."/>
        </authorList>
    </citation>
    <scope>NUCLEOTIDE SEQUENCE</scope>
    <source>
        <tissue evidence="7">Young leaves</tissue>
    </source>
</reference>
<comment type="similarity">
    <text evidence="2">Belongs to the ODR-4 family.</text>
</comment>
<proteinExistence type="inferred from homology"/>
<dbReference type="AlphaFoldDB" id="A0AAF0TAG2"/>
<evidence type="ECO:0008006" key="9">
    <source>
        <dbReference type="Google" id="ProtNLM"/>
    </source>
</evidence>
<keyword evidence="8" id="KW-1185">Reference proteome</keyword>
<dbReference type="Proteomes" id="UP001234989">
    <property type="component" value="Chromosome 2"/>
</dbReference>
<dbReference type="PANTHER" id="PTHR33966:SF1">
    <property type="entry name" value="PROTEIN ODR-4 HOMOLOG"/>
    <property type="match status" value="1"/>
</dbReference>
<dbReference type="EMBL" id="CP133613">
    <property type="protein sequence ID" value="WMV13882.1"/>
    <property type="molecule type" value="Genomic_DNA"/>
</dbReference>
<keyword evidence="5 6" id="KW-0472">Membrane</keyword>
<evidence type="ECO:0000313" key="8">
    <source>
        <dbReference type="Proteomes" id="UP001234989"/>
    </source>
</evidence>
<dbReference type="GO" id="GO:0008104">
    <property type="term" value="P:intracellular protein localization"/>
    <property type="evidence" value="ECO:0007669"/>
    <property type="project" value="TreeGrafter"/>
</dbReference>
<dbReference type="GO" id="GO:0016020">
    <property type="term" value="C:membrane"/>
    <property type="evidence" value="ECO:0007669"/>
    <property type="project" value="UniProtKB-SubCell"/>
</dbReference>
<protein>
    <recommendedName>
        <fullName evidence="9">Zinc binding dehydrogenase</fullName>
    </recommendedName>
</protein>
<organism evidence="7 8">
    <name type="scientific">Solanum verrucosum</name>
    <dbReference type="NCBI Taxonomy" id="315347"/>
    <lineage>
        <taxon>Eukaryota</taxon>
        <taxon>Viridiplantae</taxon>
        <taxon>Streptophyta</taxon>
        <taxon>Embryophyta</taxon>
        <taxon>Tracheophyta</taxon>
        <taxon>Spermatophyta</taxon>
        <taxon>Magnoliopsida</taxon>
        <taxon>eudicotyledons</taxon>
        <taxon>Gunneridae</taxon>
        <taxon>Pentapetalae</taxon>
        <taxon>asterids</taxon>
        <taxon>lamiids</taxon>
        <taxon>Solanales</taxon>
        <taxon>Solanaceae</taxon>
        <taxon>Solanoideae</taxon>
        <taxon>Solaneae</taxon>
        <taxon>Solanum</taxon>
    </lineage>
</organism>
<evidence type="ECO:0000256" key="2">
    <source>
        <dbReference type="ARBA" id="ARBA00010131"/>
    </source>
</evidence>
<keyword evidence="3 6" id="KW-0812">Transmembrane</keyword>
<sequence>MVKVVVGEESQVKLAENRLSKSGVPCQVGLVIGNLSGKLDRGFIFDLIPTPLNDNGEPACSIIGGAKDDQKKASKGKSLPQSSALFIDKDWLAEHARQVGRMLVGGMKVVGIYVWTNESSFKNSTITLCQAAKAVAEAAPLLEVDWDERLLVHIGYSPLRWTCRNCSLASNITSGNLRPCDFKMGKILSTRQAFRCTYDFDLRIFLFWHDNIDKEAKTSSPFSLALERLPIYQGSSSKRLVDILHHGISIHAKELKGAKALIDGKLANEDEQFDLGGVHDVEFLLPFMEDKYLEVCSQKEITGLLVFSGSVCSYAYSNSKEPSSQALADIKEDIIKSLRSRLDIMCDEADRKSDSKEDRTEESNNQILSGSTVLQLDLQLQRKHCSMSFPRRVFLPWLADTFLCDYIQPSESVEVLVDHFAELMSLEFPSISSKILEPEAEAPALVLSTTKSFREVSTPYALLPKSDDSLSNQNRAATILRSDQKSTNLAGFNFMIAVLVLVVSVVVGFVVFFVRSSS</sequence>
<evidence type="ECO:0000256" key="5">
    <source>
        <dbReference type="ARBA" id="ARBA00023136"/>
    </source>
</evidence>
<dbReference type="GO" id="GO:0012505">
    <property type="term" value="C:endomembrane system"/>
    <property type="evidence" value="ECO:0007669"/>
    <property type="project" value="TreeGrafter"/>
</dbReference>
<evidence type="ECO:0000256" key="4">
    <source>
        <dbReference type="ARBA" id="ARBA00022989"/>
    </source>
</evidence>
<gene>
    <name evidence="7" type="ORF">MTR67_007267</name>
</gene>
<accession>A0AAF0TAG2</accession>
<evidence type="ECO:0000256" key="1">
    <source>
        <dbReference type="ARBA" id="ARBA00004370"/>
    </source>
</evidence>
<evidence type="ECO:0000256" key="3">
    <source>
        <dbReference type="ARBA" id="ARBA00022692"/>
    </source>
</evidence>
<keyword evidence="4 6" id="KW-1133">Transmembrane helix</keyword>
<evidence type="ECO:0000256" key="6">
    <source>
        <dbReference type="SAM" id="Phobius"/>
    </source>
</evidence>
<evidence type="ECO:0000313" key="7">
    <source>
        <dbReference type="EMBL" id="WMV13882.1"/>
    </source>
</evidence>
<comment type="subcellular location">
    <subcellularLocation>
        <location evidence="1">Membrane</location>
    </subcellularLocation>
</comment>
<dbReference type="Pfam" id="PF14778">
    <property type="entry name" value="ODR4-like"/>
    <property type="match status" value="2"/>
</dbReference>